<dbReference type="PROSITE" id="PS50222">
    <property type="entry name" value="EF_HAND_2"/>
    <property type="match status" value="4"/>
</dbReference>
<evidence type="ECO:0000256" key="1">
    <source>
        <dbReference type="ARBA" id="ARBA00022737"/>
    </source>
</evidence>
<sequence length="149" mass="16884">MTDNLTNEQIAEFREAFTLFDVTGTGSISTKDLGTVMRALGQCPTEAELNELMNDVESNNSGVIDFKDFLQLMVRKMKETDTEEELIEAFQVFDREGNGYISAQELRHVMTQLGERLTPEEADLMIAEADINQDGLINYEEFVKMMLAK</sequence>
<dbReference type="OrthoDB" id="26525at2759"/>
<dbReference type="SMART" id="SM00054">
    <property type="entry name" value="EFh"/>
    <property type="match status" value="4"/>
</dbReference>
<dbReference type="PANTHER" id="PTHR23048">
    <property type="entry name" value="MYOSIN LIGHT CHAIN 1, 3"/>
    <property type="match status" value="1"/>
</dbReference>
<keyword evidence="2" id="KW-0106">Calcium</keyword>
<accession>A0A6P6XKE8</accession>
<keyword evidence="4" id="KW-1185">Reference proteome</keyword>
<evidence type="ECO:0000313" key="4">
    <source>
        <dbReference type="Proteomes" id="UP000515146"/>
    </source>
</evidence>
<dbReference type="AlphaFoldDB" id="A0A6P6XKE8"/>
<dbReference type="SUPFAM" id="SSF47473">
    <property type="entry name" value="EF-hand"/>
    <property type="match status" value="1"/>
</dbReference>
<dbReference type="Pfam" id="PF13499">
    <property type="entry name" value="EF-hand_7"/>
    <property type="match status" value="2"/>
</dbReference>
<feature type="domain" description="EF-hand" evidence="3">
    <location>
        <begin position="44"/>
        <end position="79"/>
    </location>
</feature>
<dbReference type="InterPro" id="IPR011992">
    <property type="entry name" value="EF-hand-dom_pair"/>
</dbReference>
<evidence type="ECO:0000313" key="5">
    <source>
        <dbReference type="RefSeq" id="XP_027193872.1"/>
    </source>
</evidence>
<dbReference type="Gene3D" id="1.10.238.10">
    <property type="entry name" value="EF-hand"/>
    <property type="match status" value="2"/>
</dbReference>
<name>A0A6P6XKE8_DERPT</name>
<dbReference type="Proteomes" id="UP000515146">
    <property type="component" value="Unplaced"/>
</dbReference>
<proteinExistence type="predicted"/>
<gene>
    <name evidence="5" type="primary">LOC113788604</name>
</gene>
<dbReference type="PANTHER" id="PTHR23048:SF0">
    <property type="entry name" value="CALMODULIN LIKE 3"/>
    <property type="match status" value="1"/>
</dbReference>
<organism evidence="4 5">
    <name type="scientific">Dermatophagoides pteronyssinus</name>
    <name type="common">European house dust mite</name>
    <dbReference type="NCBI Taxonomy" id="6956"/>
    <lineage>
        <taxon>Eukaryota</taxon>
        <taxon>Metazoa</taxon>
        <taxon>Ecdysozoa</taxon>
        <taxon>Arthropoda</taxon>
        <taxon>Chelicerata</taxon>
        <taxon>Arachnida</taxon>
        <taxon>Acari</taxon>
        <taxon>Acariformes</taxon>
        <taxon>Sarcoptiformes</taxon>
        <taxon>Astigmata</taxon>
        <taxon>Psoroptidia</taxon>
        <taxon>Analgoidea</taxon>
        <taxon>Pyroglyphidae</taxon>
        <taxon>Dermatophagoidinae</taxon>
        <taxon>Dermatophagoides</taxon>
    </lineage>
</organism>
<feature type="domain" description="EF-hand" evidence="3">
    <location>
        <begin position="8"/>
        <end position="43"/>
    </location>
</feature>
<dbReference type="InParanoid" id="A0A6P6XKE8"/>
<dbReference type="InterPro" id="IPR002048">
    <property type="entry name" value="EF_hand_dom"/>
</dbReference>
<dbReference type="GO" id="GO:0016460">
    <property type="term" value="C:myosin II complex"/>
    <property type="evidence" value="ECO:0007669"/>
    <property type="project" value="TreeGrafter"/>
</dbReference>
<dbReference type="FunFam" id="1.10.238.10:FF:000003">
    <property type="entry name" value="Calmodulin A"/>
    <property type="match status" value="1"/>
</dbReference>
<dbReference type="FunCoup" id="A0A6P6XKE8">
    <property type="interactions" value="43"/>
</dbReference>
<keyword evidence="1" id="KW-0677">Repeat</keyword>
<protein>
    <submittedName>
        <fullName evidence="5">Calmodulin-like</fullName>
    </submittedName>
</protein>
<dbReference type="InterPro" id="IPR018247">
    <property type="entry name" value="EF_Hand_1_Ca_BS"/>
</dbReference>
<dbReference type="GO" id="GO:0005509">
    <property type="term" value="F:calcium ion binding"/>
    <property type="evidence" value="ECO:0007669"/>
    <property type="project" value="InterPro"/>
</dbReference>
<evidence type="ECO:0000256" key="2">
    <source>
        <dbReference type="ARBA" id="ARBA00022837"/>
    </source>
</evidence>
<dbReference type="PROSITE" id="PS00018">
    <property type="entry name" value="EF_HAND_1"/>
    <property type="match status" value="1"/>
</dbReference>
<evidence type="ECO:0000259" key="3">
    <source>
        <dbReference type="PROSITE" id="PS50222"/>
    </source>
</evidence>
<dbReference type="RefSeq" id="XP_027193872.1">
    <property type="nucleotide sequence ID" value="XM_027338071.1"/>
</dbReference>
<feature type="domain" description="EF-hand" evidence="3">
    <location>
        <begin position="81"/>
        <end position="116"/>
    </location>
</feature>
<dbReference type="KEGG" id="dpte:113788604"/>
<reference evidence="5" key="1">
    <citation type="submission" date="2025-08" db="UniProtKB">
        <authorList>
            <consortium name="RefSeq"/>
        </authorList>
    </citation>
    <scope>IDENTIFICATION</scope>
    <source>
        <strain evidence="5">Airmid</strain>
    </source>
</reference>
<dbReference type="OMA" id="LGQCPTE"/>
<feature type="domain" description="EF-hand" evidence="3">
    <location>
        <begin position="117"/>
        <end position="149"/>
    </location>
</feature>
<dbReference type="InterPro" id="IPR050230">
    <property type="entry name" value="CALM/Myosin/TropC-like"/>
</dbReference>
<dbReference type="CDD" id="cd00051">
    <property type="entry name" value="EFh"/>
    <property type="match status" value="2"/>
</dbReference>